<dbReference type="RefSeq" id="WP_167148076.1">
    <property type="nucleotide sequence ID" value="NZ_JAAMOX010000001.1"/>
</dbReference>
<dbReference type="InterPro" id="IPR041380">
    <property type="entry name" value="Acetyltransf_17"/>
</dbReference>
<dbReference type="SUPFAM" id="SSF55718">
    <property type="entry name" value="SCP-like"/>
    <property type="match status" value="1"/>
</dbReference>
<comment type="similarity">
    <text evidence="1 4">Belongs to the acetyltransferase Eis family.</text>
</comment>
<dbReference type="Proteomes" id="UP000541033">
    <property type="component" value="Unassembled WGS sequence"/>
</dbReference>
<dbReference type="HAMAP" id="MF_01812">
    <property type="entry name" value="Eis"/>
    <property type="match status" value="1"/>
</dbReference>
<feature type="binding site" evidence="4">
    <location>
        <begin position="118"/>
        <end position="123"/>
    </location>
    <ligand>
        <name>acetyl-CoA</name>
        <dbReference type="ChEBI" id="CHEBI:57288"/>
    </ligand>
</feature>
<dbReference type="EMBL" id="JAAMOX010000001">
    <property type="protein sequence ID" value="NIH52898.1"/>
    <property type="molecule type" value="Genomic_DNA"/>
</dbReference>
<dbReference type="Pfam" id="PF13527">
    <property type="entry name" value="Acetyltransf_9"/>
    <property type="match status" value="1"/>
</dbReference>
<dbReference type="Gene3D" id="3.40.630.30">
    <property type="match status" value="2"/>
</dbReference>
<dbReference type="InterPro" id="IPR051554">
    <property type="entry name" value="Acetyltransferase_Eis"/>
</dbReference>
<dbReference type="Pfam" id="PF13530">
    <property type="entry name" value="SCP2_2"/>
    <property type="match status" value="1"/>
</dbReference>
<evidence type="ECO:0000256" key="2">
    <source>
        <dbReference type="ARBA" id="ARBA00022679"/>
    </source>
</evidence>
<feature type="binding site" evidence="4">
    <location>
        <begin position="110"/>
        <end position="112"/>
    </location>
    <ligand>
        <name>acetyl-CoA</name>
        <dbReference type="ChEBI" id="CHEBI:57288"/>
    </ligand>
</feature>
<gene>
    <name evidence="6" type="ORF">FHX76_000766</name>
</gene>
<dbReference type="PANTHER" id="PTHR37817">
    <property type="entry name" value="N-ACETYLTRANSFERASE EIS"/>
    <property type="match status" value="1"/>
</dbReference>
<sequence length="437" mass="46808">MTSNFLSLPADSTSQQALADQGLRYDTVASDDAAAMRAWLDADMRGFHSATASAALIEHELATITGNRVTGIWDARTAQPEVPVATVSSWPMPLTVAPQQTIDGWAISSVTVSPTHRRRGLARNLLLGELRTAVAHGCAIAMLTVTQATIYGRFGFGPAAFSSAYTVDTQRAVWSGPVPTGALSFVSQEVALDIGPAIKERVRLQTPGEVPVQQLWWKETLGLSPSSPADSHEQLRVVCYSNENGDNDGLVVYRVESSDDHSSATLELVELIAATPAAYAALWRFVLEMDPITVVKATRRAVVEPLTWQVLDSRSVRKTDERDHLWLRILDVERVLASRAYAAAGALVLDVVDPDGFATGTYRLTTDANGTGSVERVDGAAAELRVGIAELSSLLLGGLRAETLASAGRIAELVPGAALAFDRVFASATVPRLSTWF</sequence>
<keyword evidence="2 4" id="KW-0808">Transferase</keyword>
<feature type="active site" description="Proton donor" evidence="4">
    <location>
        <position position="151"/>
    </location>
</feature>
<comment type="subunit">
    <text evidence="4">Homohexamer; trimer of dimers.</text>
</comment>
<proteinExistence type="inferred from homology"/>
<dbReference type="InterPro" id="IPR022902">
    <property type="entry name" value="NAcTrfase_Eis"/>
</dbReference>
<organism evidence="6 7">
    <name type="scientific">Lysinibacter cavernae</name>
    <dbReference type="NCBI Taxonomy" id="1640652"/>
    <lineage>
        <taxon>Bacteria</taxon>
        <taxon>Bacillati</taxon>
        <taxon>Actinomycetota</taxon>
        <taxon>Actinomycetes</taxon>
        <taxon>Micrococcales</taxon>
        <taxon>Microbacteriaceae</taxon>
        <taxon>Lysinibacter</taxon>
    </lineage>
</organism>
<dbReference type="InterPro" id="IPR036527">
    <property type="entry name" value="SCP2_sterol-bd_dom_sf"/>
</dbReference>
<keyword evidence="3 4" id="KW-0012">Acyltransferase</keyword>
<dbReference type="GO" id="GO:0030649">
    <property type="term" value="P:aminoglycoside antibiotic catabolic process"/>
    <property type="evidence" value="ECO:0007669"/>
    <property type="project" value="TreeGrafter"/>
</dbReference>
<evidence type="ECO:0000313" key="6">
    <source>
        <dbReference type="EMBL" id="NIH52898.1"/>
    </source>
</evidence>
<dbReference type="InterPro" id="IPR016181">
    <property type="entry name" value="Acyl_CoA_acyltransferase"/>
</dbReference>
<dbReference type="InterPro" id="IPR025559">
    <property type="entry name" value="Eis_dom"/>
</dbReference>
<evidence type="ECO:0000256" key="4">
    <source>
        <dbReference type="HAMAP-Rule" id="MF_01812"/>
    </source>
</evidence>
<protein>
    <submittedName>
        <fullName evidence="6">Putative acetyltransferase</fullName>
    </submittedName>
</protein>
<evidence type="ECO:0000313" key="7">
    <source>
        <dbReference type="Proteomes" id="UP000541033"/>
    </source>
</evidence>
<dbReference type="GO" id="GO:0034069">
    <property type="term" value="F:aminoglycoside N-acetyltransferase activity"/>
    <property type="evidence" value="ECO:0007669"/>
    <property type="project" value="TreeGrafter"/>
</dbReference>
<reference evidence="6 7" key="1">
    <citation type="submission" date="2020-02" db="EMBL/GenBank/DDBJ databases">
        <title>Sequencing the genomes of 1000 actinobacteria strains.</title>
        <authorList>
            <person name="Klenk H.-P."/>
        </authorList>
    </citation>
    <scope>NUCLEOTIDE SEQUENCE [LARGE SCALE GENOMIC DNA]</scope>
    <source>
        <strain evidence="6 7">DSM 27960</strain>
    </source>
</reference>
<dbReference type="Pfam" id="PF17668">
    <property type="entry name" value="Acetyltransf_17"/>
    <property type="match status" value="1"/>
</dbReference>
<dbReference type="AlphaFoldDB" id="A0A7X5TT43"/>
<evidence type="ECO:0000256" key="1">
    <source>
        <dbReference type="ARBA" id="ARBA00009213"/>
    </source>
</evidence>
<dbReference type="InterPro" id="IPR000182">
    <property type="entry name" value="GNAT_dom"/>
</dbReference>
<dbReference type="Gene3D" id="3.30.1050.10">
    <property type="entry name" value="SCP2 sterol-binding domain"/>
    <property type="match status" value="1"/>
</dbReference>
<comment type="caution">
    <text evidence="4">Lacks conserved residue(s) required for the propagation of feature annotation.</text>
</comment>
<feature type="domain" description="N-acetyltransferase" evidence="5">
    <location>
        <begin position="23"/>
        <end position="179"/>
    </location>
</feature>
<evidence type="ECO:0000259" key="5">
    <source>
        <dbReference type="PROSITE" id="PS51186"/>
    </source>
</evidence>
<feature type="active site" description="Proton acceptor; via carboxylate" evidence="4">
    <location>
        <position position="437"/>
    </location>
</feature>
<accession>A0A7X5TT43</accession>
<name>A0A7X5TT43_9MICO</name>
<dbReference type="PROSITE" id="PS51186">
    <property type="entry name" value="GNAT"/>
    <property type="match status" value="1"/>
</dbReference>
<dbReference type="SUPFAM" id="SSF55729">
    <property type="entry name" value="Acyl-CoA N-acyltransferases (Nat)"/>
    <property type="match status" value="1"/>
</dbReference>
<dbReference type="PANTHER" id="PTHR37817:SF1">
    <property type="entry name" value="N-ACETYLTRANSFERASE EIS"/>
    <property type="match status" value="1"/>
</dbReference>
<comment type="caution">
    <text evidence="6">The sequence shown here is derived from an EMBL/GenBank/DDBJ whole genome shotgun (WGS) entry which is preliminary data.</text>
</comment>
<keyword evidence="7" id="KW-1185">Reference proteome</keyword>
<evidence type="ECO:0000256" key="3">
    <source>
        <dbReference type="ARBA" id="ARBA00023315"/>
    </source>
</evidence>